<accession>A0A7W9DUP8</accession>
<dbReference type="AlphaFoldDB" id="A0A7W9DUP8"/>
<dbReference type="EMBL" id="JACHBR010000002">
    <property type="protein sequence ID" value="MBB5630610.1"/>
    <property type="molecule type" value="Genomic_DNA"/>
</dbReference>
<dbReference type="Proteomes" id="UP000588112">
    <property type="component" value="Unassembled WGS sequence"/>
</dbReference>
<organism evidence="2 3">
    <name type="scientific">Sphaerisporangium krabiense</name>
    <dbReference type="NCBI Taxonomy" id="763782"/>
    <lineage>
        <taxon>Bacteria</taxon>
        <taxon>Bacillati</taxon>
        <taxon>Actinomycetota</taxon>
        <taxon>Actinomycetes</taxon>
        <taxon>Streptosporangiales</taxon>
        <taxon>Streptosporangiaceae</taxon>
        <taxon>Sphaerisporangium</taxon>
    </lineage>
</organism>
<evidence type="ECO:0000313" key="2">
    <source>
        <dbReference type="EMBL" id="MBB5630610.1"/>
    </source>
</evidence>
<keyword evidence="3" id="KW-1185">Reference proteome</keyword>
<feature type="transmembrane region" description="Helical" evidence="1">
    <location>
        <begin position="28"/>
        <end position="52"/>
    </location>
</feature>
<protein>
    <submittedName>
        <fullName evidence="2">Uncharacterized protein</fullName>
    </submittedName>
</protein>
<reference evidence="2 3" key="1">
    <citation type="submission" date="2020-08" db="EMBL/GenBank/DDBJ databases">
        <title>Sequencing the genomes of 1000 actinobacteria strains.</title>
        <authorList>
            <person name="Klenk H.-P."/>
        </authorList>
    </citation>
    <scope>NUCLEOTIDE SEQUENCE [LARGE SCALE GENOMIC DNA]</scope>
    <source>
        <strain evidence="2 3">DSM 45790</strain>
    </source>
</reference>
<proteinExistence type="predicted"/>
<evidence type="ECO:0000313" key="3">
    <source>
        <dbReference type="Proteomes" id="UP000588112"/>
    </source>
</evidence>
<dbReference type="RefSeq" id="WP_184617028.1">
    <property type="nucleotide sequence ID" value="NZ_BOOS01000018.1"/>
</dbReference>
<gene>
    <name evidence="2" type="ORF">BJ981_006374</name>
</gene>
<sequence length="128" mass="13790">MSADVPITDASVTPAKPWPIKKRLSTSLLYLVLAVVLLGMAGLALAFAWHIYTQDYKYFAFSLFIAVCAVRWLAFFGVGYLWFAIGAPFSATDPLAATTTADHSPGSGHGGWYVEGSDDFGDDGFDVD</sequence>
<keyword evidence="1" id="KW-0472">Membrane</keyword>
<comment type="caution">
    <text evidence="2">The sequence shown here is derived from an EMBL/GenBank/DDBJ whole genome shotgun (WGS) entry which is preliminary data.</text>
</comment>
<name>A0A7W9DUP8_9ACTN</name>
<feature type="transmembrane region" description="Helical" evidence="1">
    <location>
        <begin position="58"/>
        <end position="83"/>
    </location>
</feature>
<keyword evidence="1" id="KW-0812">Transmembrane</keyword>
<evidence type="ECO:0000256" key="1">
    <source>
        <dbReference type="SAM" id="Phobius"/>
    </source>
</evidence>
<keyword evidence="1" id="KW-1133">Transmembrane helix</keyword>